<protein>
    <submittedName>
        <fullName evidence="2">NmrA family protein</fullName>
    </submittedName>
</protein>
<evidence type="ECO:0000313" key="2">
    <source>
        <dbReference type="EMBL" id="ACQ80928.1"/>
    </source>
</evidence>
<gene>
    <name evidence="2" type="ordered locus">Bcav_2683</name>
</gene>
<reference evidence="2 3" key="1">
    <citation type="journal article" date="2009" name="Stand. Genomic Sci.">
        <title>Complete genome sequence of Beutenbergia cavernae type strain (HKI 0122).</title>
        <authorList>
            <person name="Land M."/>
            <person name="Pukall R."/>
            <person name="Abt B."/>
            <person name="Goker M."/>
            <person name="Rohde M."/>
            <person name="Glavina Del Rio T."/>
            <person name="Tice H."/>
            <person name="Copeland A."/>
            <person name="Cheng J.F."/>
            <person name="Lucas S."/>
            <person name="Chen F."/>
            <person name="Nolan M."/>
            <person name="Bruce D."/>
            <person name="Goodwin L."/>
            <person name="Pitluck S."/>
            <person name="Ivanova N."/>
            <person name="Mavromatis K."/>
            <person name="Ovchinnikova G."/>
            <person name="Pati A."/>
            <person name="Chen A."/>
            <person name="Palaniappan K."/>
            <person name="Hauser L."/>
            <person name="Chang Y.J."/>
            <person name="Jefferies C.C."/>
            <person name="Saunders E."/>
            <person name="Brettin T."/>
            <person name="Detter J.C."/>
            <person name="Han C."/>
            <person name="Chain P."/>
            <person name="Bristow J."/>
            <person name="Eisen J.A."/>
            <person name="Markowitz V."/>
            <person name="Hugenholtz P."/>
            <person name="Kyrpides N.C."/>
            <person name="Klenk H.P."/>
            <person name="Lapidus A."/>
        </authorList>
    </citation>
    <scope>NUCLEOTIDE SEQUENCE [LARGE SCALE GENOMIC DNA]</scope>
    <source>
        <strain evidence="3">ATCC BAA-8 / DSM 12333 / NBRC 16432</strain>
    </source>
</reference>
<dbReference type="EMBL" id="CP001618">
    <property type="protein sequence ID" value="ACQ80928.1"/>
    <property type="molecule type" value="Genomic_DNA"/>
</dbReference>
<evidence type="ECO:0000259" key="1">
    <source>
        <dbReference type="Pfam" id="PF05368"/>
    </source>
</evidence>
<dbReference type="RefSeq" id="WP_015883168.1">
    <property type="nucleotide sequence ID" value="NC_012669.1"/>
</dbReference>
<name>C5BXP5_BEUC1</name>
<sequence length="304" mass="31181">MTIAVPSRPVAVTGASGELGRRVALRLASEGAAQRLVVRDAARAPSSAGEPIPGAEVAVAAGFRDQAGMEAAFRGVGTVFLVSAREEADRVTTHRAAIAAAVAAGVERIVYTSFVGAASDAVFTFARDHAATEEAIRASGLRHTFLRDNLYHLGLARMVGDDGVIRGPAGEGRVASVAHDDVADVATAVLLAADPGRHDGRAYDVTGPAPLTMAEVAEALSSAAGRRITYHAETVDEAYASRAGYAAPQVEVDGWVSSYTAIAAGELGVVSDAVETLAGRPAQSFVAWLGENPAAWAHLRGTGS</sequence>
<organism evidence="2 3">
    <name type="scientific">Beutenbergia cavernae (strain ATCC BAA-8 / DSM 12333 / CCUG 43141 / JCM 11478 / NBRC 16432 / NCIMB 13614 / HKI 0122)</name>
    <dbReference type="NCBI Taxonomy" id="471853"/>
    <lineage>
        <taxon>Bacteria</taxon>
        <taxon>Bacillati</taxon>
        <taxon>Actinomycetota</taxon>
        <taxon>Actinomycetes</taxon>
        <taxon>Micrococcales</taxon>
        <taxon>Beutenbergiaceae</taxon>
        <taxon>Beutenbergia</taxon>
    </lineage>
</organism>
<evidence type="ECO:0000313" key="3">
    <source>
        <dbReference type="Proteomes" id="UP000007962"/>
    </source>
</evidence>
<dbReference type="PANTHER" id="PTHR47129:SF1">
    <property type="entry name" value="NMRA-LIKE DOMAIN-CONTAINING PROTEIN"/>
    <property type="match status" value="1"/>
</dbReference>
<dbReference type="PANTHER" id="PTHR47129">
    <property type="entry name" value="QUINONE OXIDOREDUCTASE 2"/>
    <property type="match status" value="1"/>
</dbReference>
<dbReference type="KEGG" id="bcv:Bcav_2683"/>
<dbReference type="InterPro" id="IPR052718">
    <property type="entry name" value="NmrA-type_oxidoreductase"/>
</dbReference>
<dbReference type="HOGENOM" id="CLU_007383_10_4_11"/>
<dbReference type="SUPFAM" id="SSF51735">
    <property type="entry name" value="NAD(P)-binding Rossmann-fold domains"/>
    <property type="match status" value="1"/>
</dbReference>
<dbReference type="STRING" id="471853.Bcav_2683"/>
<proteinExistence type="predicted"/>
<dbReference type="Gene3D" id="3.40.50.720">
    <property type="entry name" value="NAD(P)-binding Rossmann-like Domain"/>
    <property type="match status" value="1"/>
</dbReference>
<dbReference type="Pfam" id="PF05368">
    <property type="entry name" value="NmrA"/>
    <property type="match status" value="1"/>
</dbReference>
<keyword evidence="3" id="KW-1185">Reference proteome</keyword>
<dbReference type="InterPro" id="IPR008030">
    <property type="entry name" value="NmrA-like"/>
</dbReference>
<dbReference type="InterPro" id="IPR036291">
    <property type="entry name" value="NAD(P)-bd_dom_sf"/>
</dbReference>
<dbReference type="AlphaFoldDB" id="C5BXP5"/>
<dbReference type="eggNOG" id="COG0702">
    <property type="taxonomic scope" value="Bacteria"/>
</dbReference>
<dbReference type="OrthoDB" id="3243290at2"/>
<dbReference type="Gene3D" id="3.90.25.10">
    <property type="entry name" value="UDP-galactose 4-epimerase, domain 1"/>
    <property type="match status" value="1"/>
</dbReference>
<feature type="domain" description="NmrA-like" evidence="1">
    <location>
        <begin position="9"/>
        <end position="232"/>
    </location>
</feature>
<dbReference type="Proteomes" id="UP000007962">
    <property type="component" value="Chromosome"/>
</dbReference>
<accession>C5BXP5</accession>